<dbReference type="PANTHER" id="PTHR30098:SF2">
    <property type="entry name" value="LEUCYL_PHENYLALANYL-TRNA--PROTEIN TRANSFERASE"/>
    <property type="match status" value="1"/>
</dbReference>
<keyword evidence="3 4" id="KW-0012">Acyltransferase</keyword>
<dbReference type="EMBL" id="QCYH01000004">
    <property type="protein sequence ID" value="PVA10521.1"/>
    <property type="molecule type" value="Genomic_DNA"/>
</dbReference>
<dbReference type="InterPro" id="IPR016181">
    <property type="entry name" value="Acyl_CoA_acyltransferase"/>
</dbReference>
<comment type="catalytic activity">
    <reaction evidence="4">
        <text>N-terminal L-arginyl-[protein] + L-leucyl-tRNA(Leu) = N-terminal L-leucyl-L-arginyl-[protein] + tRNA(Leu) + H(+)</text>
        <dbReference type="Rhea" id="RHEA:50416"/>
        <dbReference type="Rhea" id="RHEA-COMP:9613"/>
        <dbReference type="Rhea" id="RHEA-COMP:9622"/>
        <dbReference type="Rhea" id="RHEA-COMP:12672"/>
        <dbReference type="Rhea" id="RHEA-COMP:12673"/>
        <dbReference type="ChEBI" id="CHEBI:15378"/>
        <dbReference type="ChEBI" id="CHEBI:64719"/>
        <dbReference type="ChEBI" id="CHEBI:78442"/>
        <dbReference type="ChEBI" id="CHEBI:78494"/>
        <dbReference type="ChEBI" id="CHEBI:133044"/>
        <dbReference type="EC" id="2.3.2.6"/>
    </reaction>
</comment>
<comment type="function">
    <text evidence="4">Functions in the N-end rule pathway of protein degradation where it conjugates Leu, Phe and, less efficiently, Met from aminoacyl-tRNAs to the N-termini of proteins containing an N-terminal arginine or lysine.</text>
</comment>
<dbReference type="SUPFAM" id="SSF55729">
    <property type="entry name" value="Acyl-CoA N-acyltransferases (Nat)"/>
    <property type="match status" value="1"/>
</dbReference>
<comment type="similarity">
    <text evidence="4">Belongs to the L/F-transferase family.</text>
</comment>
<evidence type="ECO:0000256" key="1">
    <source>
        <dbReference type="ARBA" id="ARBA00022490"/>
    </source>
</evidence>
<dbReference type="GO" id="GO:0030163">
    <property type="term" value="P:protein catabolic process"/>
    <property type="evidence" value="ECO:0007669"/>
    <property type="project" value="UniProtKB-UniRule"/>
</dbReference>
<evidence type="ECO:0000256" key="4">
    <source>
        <dbReference type="HAMAP-Rule" id="MF_00688"/>
    </source>
</evidence>
<proteinExistence type="inferred from homology"/>
<protein>
    <recommendedName>
        <fullName evidence="4">Leucyl/phenylalanyl-tRNA--protein transferase</fullName>
        <ecNumber evidence="4">2.3.2.6</ecNumber>
    </recommendedName>
    <alternativeName>
        <fullName evidence="4">L/F-transferase</fullName>
    </alternativeName>
    <alternativeName>
        <fullName evidence="4">Leucyltransferase</fullName>
    </alternativeName>
    <alternativeName>
        <fullName evidence="4">Phenyalanyltransferase</fullName>
    </alternativeName>
</protein>
<keyword evidence="6" id="KW-1185">Reference proteome</keyword>
<keyword evidence="2 4" id="KW-0808">Transferase</keyword>
<dbReference type="AlphaFoldDB" id="A0A2T7G7Y0"/>
<comment type="caution">
    <text evidence="5">The sequence shown here is derived from an EMBL/GenBank/DDBJ whole genome shotgun (WGS) entry which is preliminary data.</text>
</comment>
<dbReference type="PANTHER" id="PTHR30098">
    <property type="entry name" value="LEUCYL/PHENYLALANYL-TRNA--PROTEIN TRANSFERASE"/>
    <property type="match status" value="1"/>
</dbReference>
<dbReference type="FunFam" id="3.40.630.70:FF:000001">
    <property type="entry name" value="Leucyl/phenylalanyl-tRNA--protein transferase"/>
    <property type="match status" value="1"/>
</dbReference>
<dbReference type="Pfam" id="PF03588">
    <property type="entry name" value="Leu_Phe_trans"/>
    <property type="match status" value="1"/>
</dbReference>
<dbReference type="InterPro" id="IPR004616">
    <property type="entry name" value="Leu/Phe-tRNA_Trfase"/>
</dbReference>
<comment type="subcellular location">
    <subcellularLocation>
        <location evidence="4">Cytoplasm</location>
    </subcellularLocation>
</comment>
<evidence type="ECO:0000256" key="2">
    <source>
        <dbReference type="ARBA" id="ARBA00022679"/>
    </source>
</evidence>
<reference evidence="5 6" key="1">
    <citation type="submission" date="2018-04" db="EMBL/GenBank/DDBJ databases">
        <title>Pelagivirga bohaiensis gen. nov., sp. nov., a bacterium isolated from the Bohai Sea.</title>
        <authorList>
            <person name="Ji X."/>
        </authorList>
    </citation>
    <scope>NUCLEOTIDE SEQUENCE [LARGE SCALE GENOMIC DNA]</scope>
    <source>
        <strain evidence="5 6">BH-SD19</strain>
    </source>
</reference>
<dbReference type="GO" id="GO:0008914">
    <property type="term" value="F:leucyl-tRNA--protein transferase activity"/>
    <property type="evidence" value="ECO:0007669"/>
    <property type="project" value="UniProtKB-UniRule"/>
</dbReference>
<evidence type="ECO:0000313" key="6">
    <source>
        <dbReference type="Proteomes" id="UP000244446"/>
    </source>
</evidence>
<dbReference type="EC" id="2.3.2.6" evidence="4"/>
<gene>
    <name evidence="4" type="primary">aat</name>
    <name evidence="5" type="ORF">DC366_09555</name>
</gene>
<accession>A0A2T7G7Y0</accession>
<keyword evidence="1 4" id="KW-0963">Cytoplasm</keyword>
<evidence type="ECO:0000313" key="5">
    <source>
        <dbReference type="EMBL" id="PVA10521.1"/>
    </source>
</evidence>
<dbReference type="NCBIfam" id="TIGR00667">
    <property type="entry name" value="aat"/>
    <property type="match status" value="1"/>
</dbReference>
<organism evidence="5 6">
    <name type="scientific">Pelagivirga sediminicola</name>
    <dbReference type="NCBI Taxonomy" id="2170575"/>
    <lineage>
        <taxon>Bacteria</taxon>
        <taxon>Pseudomonadati</taxon>
        <taxon>Pseudomonadota</taxon>
        <taxon>Alphaproteobacteria</taxon>
        <taxon>Rhodobacterales</taxon>
        <taxon>Paracoccaceae</taxon>
        <taxon>Pelagivirga</taxon>
    </lineage>
</organism>
<comment type="catalytic activity">
    <reaction evidence="4">
        <text>N-terminal L-lysyl-[protein] + L-leucyl-tRNA(Leu) = N-terminal L-leucyl-L-lysyl-[protein] + tRNA(Leu) + H(+)</text>
        <dbReference type="Rhea" id="RHEA:12340"/>
        <dbReference type="Rhea" id="RHEA-COMP:9613"/>
        <dbReference type="Rhea" id="RHEA-COMP:9622"/>
        <dbReference type="Rhea" id="RHEA-COMP:12670"/>
        <dbReference type="Rhea" id="RHEA-COMP:12671"/>
        <dbReference type="ChEBI" id="CHEBI:15378"/>
        <dbReference type="ChEBI" id="CHEBI:65249"/>
        <dbReference type="ChEBI" id="CHEBI:78442"/>
        <dbReference type="ChEBI" id="CHEBI:78494"/>
        <dbReference type="ChEBI" id="CHEBI:133043"/>
        <dbReference type="EC" id="2.3.2.6"/>
    </reaction>
</comment>
<evidence type="ECO:0000256" key="3">
    <source>
        <dbReference type="ARBA" id="ARBA00023315"/>
    </source>
</evidence>
<dbReference type="GO" id="GO:0005737">
    <property type="term" value="C:cytoplasm"/>
    <property type="evidence" value="ECO:0007669"/>
    <property type="project" value="UniProtKB-SubCell"/>
</dbReference>
<dbReference type="HAMAP" id="MF_00688">
    <property type="entry name" value="Leu_Phe_trans"/>
    <property type="match status" value="1"/>
</dbReference>
<dbReference type="InterPro" id="IPR042203">
    <property type="entry name" value="Leu/Phe-tRNA_Trfase_C"/>
</dbReference>
<dbReference type="RefSeq" id="WP_108692034.1">
    <property type="nucleotide sequence ID" value="NZ_QCYH01000004.1"/>
</dbReference>
<dbReference type="OrthoDB" id="9790282at2"/>
<comment type="catalytic activity">
    <reaction evidence="4">
        <text>L-phenylalanyl-tRNA(Phe) + an N-terminal L-alpha-aminoacyl-[protein] = an N-terminal L-phenylalanyl-L-alpha-aminoacyl-[protein] + tRNA(Phe)</text>
        <dbReference type="Rhea" id="RHEA:43632"/>
        <dbReference type="Rhea" id="RHEA-COMP:9668"/>
        <dbReference type="Rhea" id="RHEA-COMP:9699"/>
        <dbReference type="Rhea" id="RHEA-COMP:10636"/>
        <dbReference type="Rhea" id="RHEA-COMP:10637"/>
        <dbReference type="ChEBI" id="CHEBI:78442"/>
        <dbReference type="ChEBI" id="CHEBI:78531"/>
        <dbReference type="ChEBI" id="CHEBI:78597"/>
        <dbReference type="ChEBI" id="CHEBI:83561"/>
        <dbReference type="EC" id="2.3.2.6"/>
    </reaction>
</comment>
<sequence length="216" mass="23800">MQDDDFALTPELLLNAYAAGVFPMSEGRDSPEVFWVDPRRRGIIPLDGLHISRSLAKRMRRGGYDVTLNADFARVVAACADRDETWINAEICRLYVSLHDLGHAHSLEIWQDGAMAGGIYGVALGSAFFGESMFSRRTNGSKLALVHLVDHLRRCGFTLLDTQFLTDHLASMGGVEISRGAYRLQLASALQHAADITSLPLDRDAHSVLQRSTQTS</sequence>
<name>A0A2T7G7Y0_9RHOB</name>
<dbReference type="Gene3D" id="3.40.630.70">
    <property type="entry name" value="Leucyl/phenylalanyl-tRNA-protein transferase, C-terminal domain"/>
    <property type="match status" value="1"/>
</dbReference>
<dbReference type="Proteomes" id="UP000244446">
    <property type="component" value="Unassembled WGS sequence"/>
</dbReference>